<dbReference type="NCBIfam" id="TIGR00121">
    <property type="entry name" value="birA_ligase"/>
    <property type="match status" value="1"/>
</dbReference>
<dbReference type="Proteomes" id="UP000588586">
    <property type="component" value="Unassembled WGS sequence"/>
</dbReference>
<dbReference type="Pfam" id="PF02237">
    <property type="entry name" value="BPL_C"/>
    <property type="match status" value="1"/>
</dbReference>
<reference evidence="5 6" key="1">
    <citation type="submission" date="2020-04" db="EMBL/GenBank/DDBJ databases">
        <title>Knoellia sp. isolate from air conditioner.</title>
        <authorList>
            <person name="Chea S."/>
            <person name="Kim D.-U."/>
        </authorList>
    </citation>
    <scope>NUCLEOTIDE SEQUENCE [LARGE SCALE GENOMIC DNA]</scope>
    <source>
        <strain evidence="5 6">DB2414S</strain>
    </source>
</reference>
<protein>
    <recommendedName>
        <fullName evidence="3">biotin--[biotin carboxyl-carrier protein] ligase</fullName>
        <ecNumber evidence="3">6.3.4.15</ecNumber>
    </recommendedName>
</protein>
<dbReference type="PANTHER" id="PTHR12835">
    <property type="entry name" value="BIOTIN PROTEIN LIGASE"/>
    <property type="match status" value="1"/>
</dbReference>
<dbReference type="PANTHER" id="PTHR12835:SF5">
    <property type="entry name" value="BIOTIN--PROTEIN LIGASE"/>
    <property type="match status" value="1"/>
</dbReference>
<evidence type="ECO:0000256" key="1">
    <source>
        <dbReference type="ARBA" id="ARBA00022598"/>
    </source>
</evidence>
<dbReference type="InterPro" id="IPR004408">
    <property type="entry name" value="Biotin_CoA_COase_ligase"/>
</dbReference>
<proteinExistence type="predicted"/>
<dbReference type="PROSITE" id="PS51733">
    <property type="entry name" value="BPL_LPL_CATALYTIC"/>
    <property type="match status" value="1"/>
</dbReference>
<evidence type="ECO:0000256" key="3">
    <source>
        <dbReference type="ARBA" id="ARBA00024227"/>
    </source>
</evidence>
<dbReference type="GO" id="GO:0004077">
    <property type="term" value="F:biotin--[biotin carboxyl-carrier protein] ligase activity"/>
    <property type="evidence" value="ECO:0007669"/>
    <property type="project" value="UniProtKB-EC"/>
</dbReference>
<evidence type="ECO:0000313" key="5">
    <source>
        <dbReference type="EMBL" id="NNM46426.1"/>
    </source>
</evidence>
<name>A0A849H9K8_9MICO</name>
<dbReference type="Gene3D" id="2.30.30.100">
    <property type="match status" value="1"/>
</dbReference>
<dbReference type="AlphaFoldDB" id="A0A849H9K8"/>
<accession>A0A849H9K8</accession>
<dbReference type="CDD" id="cd16442">
    <property type="entry name" value="BPL"/>
    <property type="match status" value="1"/>
</dbReference>
<comment type="caution">
    <text evidence="5">The sequence shown here is derived from an EMBL/GenBank/DDBJ whole genome shotgun (WGS) entry which is preliminary data.</text>
</comment>
<dbReference type="InterPro" id="IPR045864">
    <property type="entry name" value="aa-tRNA-synth_II/BPL/LPL"/>
</dbReference>
<evidence type="ECO:0000256" key="2">
    <source>
        <dbReference type="ARBA" id="ARBA00023267"/>
    </source>
</evidence>
<gene>
    <name evidence="5" type="ORF">HJG52_10450</name>
</gene>
<keyword evidence="1 5" id="KW-0436">Ligase</keyword>
<feature type="domain" description="BPL/LPL catalytic" evidence="4">
    <location>
        <begin position="16"/>
        <end position="191"/>
    </location>
</feature>
<keyword evidence="2" id="KW-0092">Biotin</keyword>
<sequence>MREPLQREPLHEALVTPGSPWRGIDVHPELGSTNAEAARIGEPWHVVTTDHQVTGRGRLGRTWETPARTSVALSALVPAPSAPNAAGWMPLVTALAVRDAIAETTGLAANLKWPNDVQLPADDDRKVCGILCELHPAGIVVGIGLNVDQDRDELPVPTATSLHLAGATDVSRHDLVVALLRSLVRWHAALSGGAGERSAAHAAYRSACTTIGREVDLHEAGGAVRRVRATGLDEQGRLVVAGPTGEYAVAAGDVVHVRPGGREAQR</sequence>
<dbReference type="EC" id="6.3.4.15" evidence="3"/>
<dbReference type="SUPFAM" id="SSF55681">
    <property type="entry name" value="Class II aaRS and biotin synthetases"/>
    <property type="match status" value="1"/>
</dbReference>
<dbReference type="Pfam" id="PF03099">
    <property type="entry name" value="BPL_LplA_LipB"/>
    <property type="match status" value="1"/>
</dbReference>
<dbReference type="InterPro" id="IPR003142">
    <property type="entry name" value="BPL_C"/>
</dbReference>
<dbReference type="RefSeq" id="WP_171243530.1">
    <property type="nucleotide sequence ID" value="NZ_JABEPQ010000002.1"/>
</dbReference>
<dbReference type="InterPro" id="IPR004143">
    <property type="entry name" value="BPL_LPL_catalytic"/>
</dbReference>
<evidence type="ECO:0000259" key="4">
    <source>
        <dbReference type="PROSITE" id="PS51733"/>
    </source>
</evidence>
<dbReference type="GO" id="GO:0005737">
    <property type="term" value="C:cytoplasm"/>
    <property type="evidence" value="ECO:0007669"/>
    <property type="project" value="TreeGrafter"/>
</dbReference>
<keyword evidence="6" id="KW-1185">Reference proteome</keyword>
<organism evidence="5 6">
    <name type="scientific">Knoellia koreensis</name>
    <dbReference type="NCBI Taxonomy" id="2730921"/>
    <lineage>
        <taxon>Bacteria</taxon>
        <taxon>Bacillati</taxon>
        <taxon>Actinomycetota</taxon>
        <taxon>Actinomycetes</taxon>
        <taxon>Micrococcales</taxon>
        <taxon>Intrasporangiaceae</taxon>
        <taxon>Knoellia</taxon>
    </lineage>
</organism>
<dbReference type="EMBL" id="JABEPQ010000002">
    <property type="protein sequence ID" value="NNM46426.1"/>
    <property type="molecule type" value="Genomic_DNA"/>
</dbReference>
<evidence type="ECO:0000313" key="6">
    <source>
        <dbReference type="Proteomes" id="UP000588586"/>
    </source>
</evidence>
<dbReference type="Gene3D" id="3.30.930.10">
    <property type="entry name" value="Bira Bifunctional Protein, Domain 2"/>
    <property type="match status" value="1"/>
</dbReference>